<keyword evidence="10" id="KW-0449">Lipoprotein</keyword>
<dbReference type="PANTHER" id="PTHR30489:SF0">
    <property type="entry name" value="LIPOPROTEIN-RELEASING SYSTEM TRANSMEMBRANE PROTEIN LOLE"/>
    <property type="match status" value="1"/>
</dbReference>
<keyword evidence="3" id="KW-1003">Cell membrane</keyword>
<feature type="domain" description="ABC3 transporter permease C-terminal" evidence="8">
    <location>
        <begin position="289"/>
        <end position="414"/>
    </location>
</feature>
<evidence type="ECO:0000256" key="2">
    <source>
        <dbReference type="ARBA" id="ARBA00005236"/>
    </source>
</evidence>
<evidence type="ECO:0000256" key="1">
    <source>
        <dbReference type="ARBA" id="ARBA00004651"/>
    </source>
</evidence>
<feature type="transmembrane region" description="Helical" evidence="7">
    <location>
        <begin position="287"/>
        <end position="311"/>
    </location>
</feature>
<dbReference type="Pfam" id="PF02687">
    <property type="entry name" value="FtsX"/>
    <property type="match status" value="1"/>
</dbReference>
<protein>
    <submittedName>
        <fullName evidence="10">Lipoprotein-releasing system permease protein</fullName>
    </submittedName>
</protein>
<evidence type="ECO:0000256" key="4">
    <source>
        <dbReference type="ARBA" id="ARBA00022692"/>
    </source>
</evidence>
<keyword evidence="6 7" id="KW-0472">Membrane</keyword>
<feature type="transmembrane region" description="Helical" evidence="7">
    <location>
        <begin position="35"/>
        <end position="57"/>
    </location>
</feature>
<dbReference type="STRING" id="1640674.SAMN05216323_10256"/>
<sequence>MHYMTKRFNTELFIARRLSHDPESKKAVSRPITKISIIAVALSLVVMIVSVAIVTGFKNEITDKVLGFGGHIQVQNYDSNTSYETRPISTQLDFVSKLPSIPGIAHVQKYAYKPGIIKTKDNIQGIVLKGVATDFDWSFFKKNMHAGEVLSLSDTGTSNQMIISKSISLLLNLKLHDKIDIFFVQNPPLVRRFKIVGIYDTKFDEFDKTFVFCDIKQIQRLNKWTPDQISGFELTTTDFKKVEGTTYDVEDVAGLTVLPDGSGIKVSNIKQKFTQIFDWLNLQDINVAVILALMLFVAAFNMISGLLIFILERTHMIGVLKALGASNFLIQKIFLYHSAYVTIIGLFWGNVIGIGLCLLQKYFHLVKLDETNYYLSSVPINLQLDHVLLINIGTFLTVFVMLLIPSLLIARITPEKTIRYA</sequence>
<keyword evidence="4 7" id="KW-0812">Transmembrane</keyword>
<dbReference type="InterPro" id="IPR003838">
    <property type="entry name" value="ABC3_permease_C"/>
</dbReference>
<organism evidence="10 11">
    <name type="scientific">Williamwhitmania taraxaci</name>
    <dbReference type="NCBI Taxonomy" id="1640674"/>
    <lineage>
        <taxon>Bacteria</taxon>
        <taxon>Pseudomonadati</taxon>
        <taxon>Bacteroidota</taxon>
        <taxon>Bacteroidia</taxon>
        <taxon>Bacteroidales</taxon>
        <taxon>Williamwhitmaniaceae</taxon>
        <taxon>Williamwhitmania</taxon>
    </lineage>
</organism>
<dbReference type="Pfam" id="PF12704">
    <property type="entry name" value="MacB_PCD"/>
    <property type="match status" value="1"/>
</dbReference>
<accession>A0A1G6KGT2</accession>
<dbReference type="EMBL" id="FMYP01000025">
    <property type="protein sequence ID" value="SDC30312.1"/>
    <property type="molecule type" value="Genomic_DNA"/>
</dbReference>
<gene>
    <name evidence="10" type="ORF">SAMN05216323_10256</name>
</gene>
<dbReference type="InterPro" id="IPR025857">
    <property type="entry name" value="MacB_PCD"/>
</dbReference>
<evidence type="ECO:0000256" key="7">
    <source>
        <dbReference type="SAM" id="Phobius"/>
    </source>
</evidence>
<evidence type="ECO:0000313" key="11">
    <source>
        <dbReference type="Proteomes" id="UP000199452"/>
    </source>
</evidence>
<evidence type="ECO:0000256" key="5">
    <source>
        <dbReference type="ARBA" id="ARBA00022989"/>
    </source>
</evidence>
<keyword evidence="11" id="KW-1185">Reference proteome</keyword>
<evidence type="ECO:0000256" key="3">
    <source>
        <dbReference type="ARBA" id="ARBA00022475"/>
    </source>
</evidence>
<reference evidence="10 11" key="1">
    <citation type="submission" date="2016-09" db="EMBL/GenBank/DDBJ databases">
        <authorList>
            <person name="Capua I."/>
            <person name="De Benedictis P."/>
            <person name="Joannis T."/>
            <person name="Lombin L.H."/>
            <person name="Cattoli G."/>
        </authorList>
    </citation>
    <scope>NUCLEOTIDE SEQUENCE [LARGE SCALE GENOMIC DNA]</scope>
    <source>
        <strain evidence="10 11">A7P-90m</strain>
    </source>
</reference>
<feature type="transmembrane region" description="Helical" evidence="7">
    <location>
        <begin position="339"/>
        <end position="363"/>
    </location>
</feature>
<evidence type="ECO:0000313" key="10">
    <source>
        <dbReference type="EMBL" id="SDC30312.1"/>
    </source>
</evidence>
<evidence type="ECO:0000259" key="8">
    <source>
        <dbReference type="Pfam" id="PF02687"/>
    </source>
</evidence>
<dbReference type="AlphaFoldDB" id="A0A1G6KGT2"/>
<dbReference type="GO" id="GO:0098797">
    <property type="term" value="C:plasma membrane protein complex"/>
    <property type="evidence" value="ECO:0007669"/>
    <property type="project" value="TreeGrafter"/>
</dbReference>
<comment type="subcellular location">
    <subcellularLocation>
        <location evidence="1">Cell membrane</location>
        <topology evidence="1">Multi-pass membrane protein</topology>
    </subcellularLocation>
</comment>
<keyword evidence="5 7" id="KW-1133">Transmembrane helix</keyword>
<evidence type="ECO:0000256" key="6">
    <source>
        <dbReference type="ARBA" id="ARBA00023136"/>
    </source>
</evidence>
<feature type="domain" description="MacB-like periplasmic core" evidence="9">
    <location>
        <begin position="35"/>
        <end position="231"/>
    </location>
</feature>
<dbReference type="InterPro" id="IPR051447">
    <property type="entry name" value="Lipoprotein-release_system"/>
</dbReference>
<feature type="transmembrane region" description="Helical" evidence="7">
    <location>
        <begin position="388"/>
        <end position="410"/>
    </location>
</feature>
<dbReference type="Proteomes" id="UP000199452">
    <property type="component" value="Unassembled WGS sequence"/>
</dbReference>
<evidence type="ECO:0000259" key="9">
    <source>
        <dbReference type="Pfam" id="PF12704"/>
    </source>
</evidence>
<name>A0A1G6KGT2_9BACT</name>
<comment type="similarity">
    <text evidence="2">Belongs to the ABC-4 integral membrane protein family. LolC/E subfamily.</text>
</comment>
<dbReference type="PANTHER" id="PTHR30489">
    <property type="entry name" value="LIPOPROTEIN-RELEASING SYSTEM TRANSMEMBRANE PROTEIN LOLE"/>
    <property type="match status" value="1"/>
</dbReference>
<proteinExistence type="inferred from homology"/>
<dbReference type="GO" id="GO:0044874">
    <property type="term" value="P:lipoprotein localization to outer membrane"/>
    <property type="evidence" value="ECO:0007669"/>
    <property type="project" value="TreeGrafter"/>
</dbReference>